<accession>A0ABU3HDZ4</accession>
<dbReference type="EMBL" id="JAUSUY010000031">
    <property type="protein sequence ID" value="MDT3429036.1"/>
    <property type="molecule type" value="Genomic_DNA"/>
</dbReference>
<dbReference type="InterPro" id="IPR023162">
    <property type="entry name" value="Apc36109-like_dom_sf"/>
</dbReference>
<evidence type="ECO:0000313" key="1">
    <source>
        <dbReference type="EMBL" id="MDT3429036.1"/>
    </source>
</evidence>
<dbReference type="RefSeq" id="WP_025702231.1">
    <property type="nucleotide sequence ID" value="NZ_JAUSUY010000031.1"/>
</dbReference>
<proteinExistence type="predicted"/>
<dbReference type="Gene3D" id="1.10.340.20">
    <property type="entry name" value="Apc36109-like domain"/>
    <property type="match status" value="1"/>
</dbReference>
<comment type="caution">
    <text evidence="1">The sequence shown here is derived from an EMBL/GenBank/DDBJ whole genome shotgun (WGS) entry which is preliminary data.</text>
</comment>
<dbReference type="SUPFAM" id="SSF116922">
    <property type="entry name" value="YugE-like"/>
    <property type="match status" value="1"/>
</dbReference>
<organism evidence="1 2">
    <name type="scientific">Paenibacillus forsythiae</name>
    <dbReference type="NCBI Taxonomy" id="365616"/>
    <lineage>
        <taxon>Bacteria</taxon>
        <taxon>Bacillati</taxon>
        <taxon>Bacillota</taxon>
        <taxon>Bacilli</taxon>
        <taxon>Bacillales</taxon>
        <taxon>Paenibacillaceae</taxon>
        <taxon>Paenibacillus</taxon>
    </lineage>
</organism>
<keyword evidence="2" id="KW-1185">Reference proteome</keyword>
<reference evidence="1 2" key="1">
    <citation type="submission" date="2023-07" db="EMBL/GenBank/DDBJ databases">
        <title>Genomic Encyclopedia of Type Strains, Phase IV (KMG-IV): sequencing the most valuable type-strain genomes for metagenomic binning, comparative biology and taxonomic classification.</title>
        <authorList>
            <person name="Goeker M."/>
        </authorList>
    </citation>
    <scope>NUCLEOTIDE SEQUENCE [LARGE SCALE GENOMIC DNA]</scope>
    <source>
        <strain evidence="1 2">T98</strain>
    </source>
</reference>
<dbReference type="Proteomes" id="UP001248709">
    <property type="component" value="Unassembled WGS sequence"/>
</dbReference>
<protein>
    <submittedName>
        <fullName evidence="1">Uncharacterized protein</fullName>
    </submittedName>
</protein>
<name>A0ABU3HDZ4_9BACL</name>
<evidence type="ECO:0000313" key="2">
    <source>
        <dbReference type="Proteomes" id="UP001248709"/>
    </source>
</evidence>
<gene>
    <name evidence="1" type="ORF">J2Z22_004632</name>
</gene>
<sequence>MKKNKGCSIDMYLDKVGKEKEFIASLKFDPSQIIGIVKQSINEWDSMGLLALDCPDDEYDAEIRRLSIFIIKHWNELDILILEQQMRGIFEDAFGEVMTRNPKSIEAANKIYADLVKVQSDGRWV</sequence>